<comment type="caution">
    <text evidence="11">The sequence shown here is derived from an EMBL/GenBank/DDBJ whole genome shotgun (WGS) entry which is preliminary data.</text>
</comment>
<dbReference type="Pfam" id="PF04564">
    <property type="entry name" value="U-box"/>
    <property type="match status" value="1"/>
</dbReference>
<keyword evidence="6 7" id="KW-0067">ATP-binding</keyword>
<dbReference type="SUPFAM" id="SSF57850">
    <property type="entry name" value="RING/U-box"/>
    <property type="match status" value="1"/>
</dbReference>
<evidence type="ECO:0000313" key="12">
    <source>
        <dbReference type="Proteomes" id="UP001438707"/>
    </source>
</evidence>
<feature type="region of interest" description="Disordered" evidence="8">
    <location>
        <begin position="491"/>
        <end position="541"/>
    </location>
</feature>
<keyword evidence="5" id="KW-0418">Kinase</keyword>
<evidence type="ECO:0000259" key="10">
    <source>
        <dbReference type="PROSITE" id="PS51698"/>
    </source>
</evidence>
<dbReference type="GO" id="GO:0016567">
    <property type="term" value="P:protein ubiquitination"/>
    <property type="evidence" value="ECO:0007669"/>
    <property type="project" value="InterPro"/>
</dbReference>
<dbReference type="SUPFAM" id="SSF52047">
    <property type="entry name" value="RNI-like"/>
    <property type="match status" value="1"/>
</dbReference>
<dbReference type="SMART" id="SM00220">
    <property type="entry name" value="S_TKc"/>
    <property type="match status" value="1"/>
</dbReference>
<evidence type="ECO:0000256" key="8">
    <source>
        <dbReference type="SAM" id="MobiDB-lite"/>
    </source>
</evidence>
<dbReference type="SMART" id="SM00368">
    <property type="entry name" value="LRR_RI"/>
    <property type="match status" value="4"/>
</dbReference>
<evidence type="ECO:0000313" key="11">
    <source>
        <dbReference type="EMBL" id="KAK9836918.1"/>
    </source>
</evidence>
<dbReference type="PROSITE" id="PS50011">
    <property type="entry name" value="PROTEIN_KINASE_DOM"/>
    <property type="match status" value="1"/>
</dbReference>
<feature type="region of interest" description="Disordered" evidence="8">
    <location>
        <begin position="641"/>
        <end position="718"/>
    </location>
</feature>
<dbReference type="SUPFAM" id="SSF56112">
    <property type="entry name" value="Protein kinase-like (PK-like)"/>
    <property type="match status" value="1"/>
</dbReference>
<evidence type="ECO:0000256" key="7">
    <source>
        <dbReference type="PROSITE-ProRule" id="PRU10141"/>
    </source>
</evidence>
<dbReference type="InterPro" id="IPR013083">
    <property type="entry name" value="Znf_RING/FYVE/PHD"/>
</dbReference>
<dbReference type="AlphaFoldDB" id="A0AAW1RSW6"/>
<evidence type="ECO:0008006" key="13">
    <source>
        <dbReference type="Google" id="ProtNLM"/>
    </source>
</evidence>
<dbReference type="GO" id="GO:0004674">
    <property type="term" value="F:protein serine/threonine kinase activity"/>
    <property type="evidence" value="ECO:0007669"/>
    <property type="project" value="UniProtKB-KW"/>
</dbReference>
<evidence type="ECO:0000256" key="1">
    <source>
        <dbReference type="ARBA" id="ARBA00004430"/>
    </source>
</evidence>
<dbReference type="Gene3D" id="3.80.10.10">
    <property type="entry name" value="Ribonuclease Inhibitor"/>
    <property type="match status" value="1"/>
</dbReference>
<dbReference type="InterPro" id="IPR001245">
    <property type="entry name" value="Ser-Thr/Tyr_kinase_cat_dom"/>
</dbReference>
<dbReference type="InterPro" id="IPR051681">
    <property type="entry name" value="Ser/Thr_Kinases-Pseudokinases"/>
</dbReference>
<dbReference type="PROSITE" id="PS51698">
    <property type="entry name" value="U_BOX"/>
    <property type="match status" value="1"/>
</dbReference>
<keyword evidence="2" id="KW-0723">Serine/threonine-protein kinase</keyword>
<keyword evidence="12" id="KW-1185">Reference proteome</keyword>
<dbReference type="GO" id="GO:0004842">
    <property type="term" value="F:ubiquitin-protein transferase activity"/>
    <property type="evidence" value="ECO:0007669"/>
    <property type="project" value="InterPro"/>
</dbReference>
<evidence type="ECO:0000256" key="6">
    <source>
        <dbReference type="ARBA" id="ARBA00022840"/>
    </source>
</evidence>
<dbReference type="GO" id="GO:0005524">
    <property type="term" value="F:ATP binding"/>
    <property type="evidence" value="ECO:0007669"/>
    <property type="project" value="UniProtKB-UniRule"/>
</dbReference>
<evidence type="ECO:0000259" key="9">
    <source>
        <dbReference type="PROSITE" id="PS50011"/>
    </source>
</evidence>
<keyword evidence="4 7" id="KW-0547">Nucleotide-binding</keyword>
<dbReference type="Proteomes" id="UP001438707">
    <property type="component" value="Unassembled WGS sequence"/>
</dbReference>
<feature type="binding site" evidence="7">
    <location>
        <position position="54"/>
    </location>
    <ligand>
        <name>ATP</name>
        <dbReference type="ChEBI" id="CHEBI:30616"/>
    </ligand>
</feature>
<proteinExistence type="predicted"/>
<organism evidence="11 12">
    <name type="scientific">Apatococcus lobatus</name>
    <dbReference type="NCBI Taxonomy" id="904363"/>
    <lineage>
        <taxon>Eukaryota</taxon>
        <taxon>Viridiplantae</taxon>
        <taxon>Chlorophyta</taxon>
        <taxon>core chlorophytes</taxon>
        <taxon>Trebouxiophyceae</taxon>
        <taxon>Chlorellales</taxon>
        <taxon>Chlorellaceae</taxon>
        <taxon>Apatococcus</taxon>
    </lineage>
</organism>
<feature type="compositionally biased region" description="Low complexity" evidence="8">
    <location>
        <begin position="458"/>
        <end position="473"/>
    </location>
</feature>
<gene>
    <name evidence="11" type="ORF">WJX74_011052</name>
</gene>
<dbReference type="Gene3D" id="1.10.510.10">
    <property type="entry name" value="Transferase(Phosphotransferase) domain 1"/>
    <property type="match status" value="1"/>
</dbReference>
<dbReference type="InterPro" id="IPR008271">
    <property type="entry name" value="Ser/Thr_kinase_AS"/>
</dbReference>
<feature type="region of interest" description="Disordered" evidence="8">
    <location>
        <begin position="362"/>
        <end position="427"/>
    </location>
</feature>
<feature type="domain" description="Protein kinase" evidence="9">
    <location>
        <begin position="26"/>
        <end position="267"/>
    </location>
</feature>
<keyword evidence="3" id="KW-0808">Transferase</keyword>
<feature type="compositionally biased region" description="Low complexity" evidence="8">
    <location>
        <begin position="362"/>
        <end position="377"/>
    </location>
</feature>
<dbReference type="CDD" id="cd16664">
    <property type="entry name" value="RING-Ubox_PUB"/>
    <property type="match status" value="1"/>
</dbReference>
<evidence type="ECO:0000256" key="4">
    <source>
        <dbReference type="ARBA" id="ARBA00022741"/>
    </source>
</evidence>
<dbReference type="SMART" id="SM00504">
    <property type="entry name" value="Ubox"/>
    <property type="match status" value="1"/>
</dbReference>
<dbReference type="CDD" id="cd13999">
    <property type="entry name" value="STKc_MAP3K-like"/>
    <property type="match status" value="1"/>
</dbReference>
<feature type="compositionally biased region" description="Polar residues" evidence="8">
    <location>
        <begin position="516"/>
        <end position="528"/>
    </location>
</feature>
<comment type="subcellular location">
    <subcellularLocation>
        <location evidence="1">Cytoplasm</location>
        <location evidence="1">Cytoskeleton</location>
        <location evidence="1">Cilium axoneme</location>
    </subcellularLocation>
</comment>
<feature type="compositionally biased region" description="Polar residues" evidence="8">
    <location>
        <begin position="382"/>
        <end position="393"/>
    </location>
</feature>
<feature type="compositionally biased region" description="Basic and acidic residues" evidence="8">
    <location>
        <begin position="581"/>
        <end position="594"/>
    </location>
</feature>
<dbReference type="PROSITE" id="PS00107">
    <property type="entry name" value="PROTEIN_KINASE_ATP"/>
    <property type="match status" value="1"/>
</dbReference>
<dbReference type="InterPro" id="IPR032675">
    <property type="entry name" value="LRR_dom_sf"/>
</dbReference>
<feature type="region of interest" description="Disordered" evidence="8">
    <location>
        <begin position="458"/>
        <end position="479"/>
    </location>
</feature>
<feature type="domain" description="U-box" evidence="10">
    <location>
        <begin position="281"/>
        <end position="357"/>
    </location>
</feature>
<dbReference type="Gene3D" id="3.30.40.10">
    <property type="entry name" value="Zinc/RING finger domain, C3HC4 (zinc finger)"/>
    <property type="match status" value="1"/>
</dbReference>
<feature type="compositionally biased region" description="Low complexity" evidence="8">
    <location>
        <begin position="703"/>
        <end position="715"/>
    </location>
</feature>
<evidence type="ECO:0000256" key="3">
    <source>
        <dbReference type="ARBA" id="ARBA00022679"/>
    </source>
</evidence>
<dbReference type="InterPro" id="IPR003613">
    <property type="entry name" value="Ubox_domain"/>
</dbReference>
<dbReference type="PROSITE" id="PS00108">
    <property type="entry name" value="PROTEIN_KINASE_ST"/>
    <property type="match status" value="1"/>
</dbReference>
<feature type="compositionally biased region" description="Low complexity" evidence="8">
    <location>
        <begin position="641"/>
        <end position="659"/>
    </location>
</feature>
<dbReference type="GO" id="GO:0005930">
    <property type="term" value="C:axoneme"/>
    <property type="evidence" value="ECO:0007669"/>
    <property type="project" value="UniProtKB-SubCell"/>
</dbReference>
<dbReference type="PANTHER" id="PTHR44329">
    <property type="entry name" value="SERINE/THREONINE-PROTEIN KINASE TNNI3K-RELATED"/>
    <property type="match status" value="1"/>
</dbReference>
<evidence type="ECO:0000256" key="5">
    <source>
        <dbReference type="ARBA" id="ARBA00022777"/>
    </source>
</evidence>
<reference evidence="11 12" key="1">
    <citation type="journal article" date="2024" name="Nat. Commun.">
        <title>Phylogenomics reveals the evolutionary origins of lichenization in chlorophyte algae.</title>
        <authorList>
            <person name="Puginier C."/>
            <person name="Libourel C."/>
            <person name="Otte J."/>
            <person name="Skaloud P."/>
            <person name="Haon M."/>
            <person name="Grisel S."/>
            <person name="Petersen M."/>
            <person name="Berrin J.G."/>
            <person name="Delaux P.M."/>
            <person name="Dal Grande F."/>
            <person name="Keller J."/>
        </authorList>
    </citation>
    <scope>NUCLEOTIDE SEQUENCE [LARGE SCALE GENOMIC DNA]</scope>
    <source>
        <strain evidence="11 12">SAG 2145</strain>
    </source>
</reference>
<name>A0AAW1RSW6_9CHLO</name>
<dbReference type="InterPro" id="IPR000719">
    <property type="entry name" value="Prot_kinase_dom"/>
</dbReference>
<protein>
    <recommendedName>
        <fullName evidence="13">RING-type E3 ubiquitin transferase</fullName>
    </recommendedName>
</protein>
<sequence length="938" mass="97665">MPSPSGFLDLPSIPNFQGWTIGREEIQILETLGQGGYGKVHKARLFGTDIVAVKELNDPTPAHEEQFQGEVAILSSLRSPYIVQFLGASLVQGSAMLITEYCERGDLYRAIKNDQGTGMLSWYRRGKHIALDIAKGLFFMHRNHIIHFDIKSPNILLTSTLQAKIADVGISKHSTRSSTEVEGGIGSFDWVSPEQIMMEGCTSKVDVFSFGVVLWEIVTGDRPRRGQNRPPEVPRQCPAAVARLIEECQARDPQDRPTAPLVLQTLLSLQEQEDAARGRPPPPSNYICPITQALMEDPVILVQTSIAYERAAIKKWLSDGHRQCPATGLPIAPPFLLLSDASLQKAIQRWLANNPSANDVLPASSASPCPTASVPAADGLTAGSTSAAPQQTDAADLPSVPPVPRSSQPARSATPARSGPGISGAPADVPYIIERRADENGGLGAAASAAAAAGRLPSGNAAAAQPGPEASAGRQHDRALPGRRRLLEVSAAPAFSSNNSQSGGGSLSSNAAERTLSGSQTSQAQSRTKPSEVAGMNRLTLRDHTASAASGRRSMRQSPSAGAIPLLTAQGSTAQGGARGSFRDRSPSSKDHTAPLDVNADGEPILAAQDLASELPAPDLPRMFRRGSSGAAARRAGLYASGSAPEGAEAATTAGGASADGIERSGSAVHQRSSQPRRAGSLVQPGGRPPSPAPSMQRSQSQATPRPAPAAALPASGKPQLDAQLAAVTDPDSHIVDLDLQWEAIGPQGAVAVAAAVALAPSLQRLNLEGNSLSIAGAGAVLDALPACSSLRELVLSNNSLGTGVLTNLATVLVRCGALQHLSLSNVNAQSQGVSSLCQALLRPTCGVTHLDLASNALQPEVGSILAEVVRSTEGRLESILLQNNQLGETGCLALVTAAMTRERPCTLNLANNGLPFASTRKLRAMLRRSSGAGAIQL</sequence>
<dbReference type="InterPro" id="IPR017441">
    <property type="entry name" value="Protein_kinase_ATP_BS"/>
</dbReference>
<dbReference type="Pfam" id="PF07714">
    <property type="entry name" value="PK_Tyr_Ser-Thr"/>
    <property type="match status" value="1"/>
</dbReference>
<dbReference type="InterPro" id="IPR045210">
    <property type="entry name" value="RING-Ubox_PUB"/>
</dbReference>
<dbReference type="InterPro" id="IPR011009">
    <property type="entry name" value="Kinase-like_dom_sf"/>
</dbReference>
<accession>A0AAW1RSW6</accession>
<feature type="region of interest" description="Disordered" evidence="8">
    <location>
        <begin position="568"/>
        <end position="598"/>
    </location>
</feature>
<evidence type="ECO:0000256" key="2">
    <source>
        <dbReference type="ARBA" id="ARBA00022527"/>
    </source>
</evidence>
<dbReference type="EMBL" id="JALJOS010000007">
    <property type="protein sequence ID" value="KAK9836918.1"/>
    <property type="molecule type" value="Genomic_DNA"/>
</dbReference>